<organism evidence="4 5">
    <name type="scientific">Blepharisma stoltei</name>
    <dbReference type="NCBI Taxonomy" id="1481888"/>
    <lineage>
        <taxon>Eukaryota</taxon>
        <taxon>Sar</taxon>
        <taxon>Alveolata</taxon>
        <taxon>Ciliophora</taxon>
        <taxon>Postciliodesmatophora</taxon>
        <taxon>Heterotrichea</taxon>
        <taxon>Heterotrichida</taxon>
        <taxon>Blepharismidae</taxon>
        <taxon>Blepharisma</taxon>
    </lineage>
</organism>
<evidence type="ECO:0000313" key="5">
    <source>
        <dbReference type="Proteomes" id="UP001162131"/>
    </source>
</evidence>
<comment type="caution">
    <text evidence="4">The sequence shown here is derived from an EMBL/GenBank/DDBJ whole genome shotgun (WGS) entry which is preliminary data.</text>
</comment>
<dbReference type="GO" id="GO:0070403">
    <property type="term" value="F:NAD+ binding"/>
    <property type="evidence" value="ECO:0007669"/>
    <property type="project" value="InterPro"/>
</dbReference>
<dbReference type="InterPro" id="IPR013328">
    <property type="entry name" value="6PGD_dom2"/>
</dbReference>
<protein>
    <recommendedName>
        <fullName evidence="6">3-hydroxyacyl-CoA dehydrogenase</fullName>
    </recommendedName>
</protein>
<dbReference type="Gene3D" id="1.10.1040.10">
    <property type="entry name" value="N-(1-d-carboxylethyl)-l-norvaline Dehydrogenase, domain 2"/>
    <property type="match status" value="1"/>
</dbReference>
<dbReference type="InterPro" id="IPR036291">
    <property type="entry name" value="NAD(P)-bd_dom_sf"/>
</dbReference>
<evidence type="ECO:0000259" key="3">
    <source>
        <dbReference type="Pfam" id="PF02737"/>
    </source>
</evidence>
<dbReference type="Gene3D" id="3.40.50.720">
    <property type="entry name" value="NAD(P)-binding Rossmann-like Domain"/>
    <property type="match status" value="1"/>
</dbReference>
<dbReference type="GO" id="GO:0016616">
    <property type="term" value="F:oxidoreductase activity, acting on the CH-OH group of donors, NAD or NADP as acceptor"/>
    <property type="evidence" value="ECO:0007669"/>
    <property type="project" value="InterPro"/>
</dbReference>
<name>A0AAU9IA54_9CILI</name>
<reference evidence="4" key="1">
    <citation type="submission" date="2021-09" db="EMBL/GenBank/DDBJ databases">
        <authorList>
            <consortium name="AG Swart"/>
            <person name="Singh M."/>
            <person name="Singh A."/>
            <person name="Seah K."/>
            <person name="Emmerich C."/>
        </authorList>
    </citation>
    <scope>NUCLEOTIDE SEQUENCE</scope>
    <source>
        <strain evidence="4">ATCC30299</strain>
    </source>
</reference>
<dbReference type="PANTHER" id="PTHR48075:SF5">
    <property type="entry name" value="3-HYDROXYBUTYRYL-COA DEHYDROGENASE"/>
    <property type="match status" value="1"/>
</dbReference>
<gene>
    <name evidence="4" type="ORF">BSTOLATCC_MIC2804</name>
</gene>
<evidence type="ECO:0000256" key="1">
    <source>
        <dbReference type="ARBA" id="ARBA00023002"/>
    </source>
</evidence>
<keyword evidence="5" id="KW-1185">Reference proteome</keyword>
<dbReference type="EMBL" id="CAJZBQ010000003">
    <property type="protein sequence ID" value="CAG9311102.1"/>
    <property type="molecule type" value="Genomic_DNA"/>
</dbReference>
<dbReference type="PANTHER" id="PTHR48075">
    <property type="entry name" value="3-HYDROXYACYL-COA DEHYDROGENASE FAMILY PROTEIN"/>
    <property type="match status" value="1"/>
</dbReference>
<evidence type="ECO:0000313" key="4">
    <source>
        <dbReference type="EMBL" id="CAG9311102.1"/>
    </source>
</evidence>
<dbReference type="Pfam" id="PF02737">
    <property type="entry name" value="3HCDH_N"/>
    <property type="match status" value="1"/>
</dbReference>
<accession>A0AAU9IA54</accession>
<sequence length="520" mass="59875">MSLLSLAVVGAGHYGSAIALAASCNSKALVRLIDISEEKLAYSNAYFQKWLYDKNKLVDISTSYAYEVIERITWSQNLEDTSYANFVIESIDEDLVLKNDVIRQIEKYTSENSVIASTTNHISIGKIAKNTKAPHRILGMHFPQYPIKYNACEIVAHSGSSEAVVQKACDYAIEMSFKPAICLDTPGFIANRALYLLINEAAYALHEGVARKEDIDNAVRRSLFNFIGPLEYADYIGIDVLLEGLRIFHKETGDDKFRPCPLLAQMVEAGCLGRKTNQGFFEYDFGEFLGRPKHKIHSYNAWDQKLKDIIGLEAEIKKKYDVLYNTSHIDHLERFDAISHRDAQKDPEDLFAHEPPSETRAKDIENMKKMFGLMKQHNEEVLKGSFGDHREGEDSEEDFEKDETYEKARKVWESWDLKNEELNEELETFKNTEAFKEVMFPEKKDEYFEDLYEIFEEKANKGPFKDDSHLWKDDIEEADFFEDFKDIDIDIKGEELEDKILKTAESWKKQKKAAEAAKKE</sequence>
<evidence type="ECO:0000259" key="2">
    <source>
        <dbReference type="Pfam" id="PF00725"/>
    </source>
</evidence>
<dbReference type="InterPro" id="IPR006108">
    <property type="entry name" value="3HC_DH_C"/>
</dbReference>
<dbReference type="Pfam" id="PF00725">
    <property type="entry name" value="3HCDH"/>
    <property type="match status" value="1"/>
</dbReference>
<dbReference type="SUPFAM" id="SSF51735">
    <property type="entry name" value="NAD(P)-binding Rossmann-fold domains"/>
    <property type="match status" value="1"/>
</dbReference>
<dbReference type="InterPro" id="IPR008927">
    <property type="entry name" value="6-PGluconate_DH-like_C_sf"/>
</dbReference>
<feature type="domain" description="3-hydroxyacyl-CoA dehydrogenase NAD binding" evidence="3">
    <location>
        <begin position="6"/>
        <end position="179"/>
    </location>
</feature>
<feature type="domain" description="3-hydroxyacyl-CoA dehydrogenase C-terminal" evidence="2">
    <location>
        <begin position="187"/>
        <end position="283"/>
    </location>
</feature>
<evidence type="ECO:0008006" key="6">
    <source>
        <dbReference type="Google" id="ProtNLM"/>
    </source>
</evidence>
<dbReference type="Proteomes" id="UP001162131">
    <property type="component" value="Unassembled WGS sequence"/>
</dbReference>
<proteinExistence type="predicted"/>
<keyword evidence="1" id="KW-0560">Oxidoreductase</keyword>
<dbReference type="AlphaFoldDB" id="A0AAU9IA54"/>
<dbReference type="InterPro" id="IPR006176">
    <property type="entry name" value="3-OHacyl-CoA_DH_NAD-bd"/>
</dbReference>
<dbReference type="SUPFAM" id="SSF48179">
    <property type="entry name" value="6-phosphogluconate dehydrogenase C-terminal domain-like"/>
    <property type="match status" value="1"/>
</dbReference>
<dbReference type="GO" id="GO:0006631">
    <property type="term" value="P:fatty acid metabolic process"/>
    <property type="evidence" value="ECO:0007669"/>
    <property type="project" value="InterPro"/>
</dbReference>